<organism evidence="1 2">
    <name type="scientific">Dongia sedimenti</name>
    <dbReference type="NCBI Taxonomy" id="3064282"/>
    <lineage>
        <taxon>Bacteria</taxon>
        <taxon>Pseudomonadati</taxon>
        <taxon>Pseudomonadota</taxon>
        <taxon>Alphaproteobacteria</taxon>
        <taxon>Rhodospirillales</taxon>
        <taxon>Dongiaceae</taxon>
        <taxon>Dongia</taxon>
    </lineage>
</organism>
<dbReference type="InterPro" id="IPR047675">
    <property type="entry name" value="Putative_zinc-bd"/>
</dbReference>
<comment type="caution">
    <text evidence="1">The sequence shown here is derived from an EMBL/GenBank/DDBJ whole genome shotgun (WGS) entry which is preliminary data.</text>
</comment>
<dbReference type="RefSeq" id="WP_379960975.1">
    <property type="nucleotide sequence ID" value="NZ_JAUYVI010000009.1"/>
</dbReference>
<proteinExistence type="predicted"/>
<name>A0ABU0YTH7_9PROT</name>
<gene>
    <name evidence="1" type="ORF">Q8A70_25260</name>
</gene>
<keyword evidence="2" id="KW-1185">Reference proteome</keyword>
<sequence>MADGELDLVRRELGNQIASRVEAKFRGMTEHEMRTWLFPGAAGIMLSGMREMARAAERIQVIKDPQHGRCGAKTRSGDSCYCRPEPGKKRCKLHGGRSTGPKTPEGMARTLTALRAGYQRWRARQSRNPDQITTEPNI</sequence>
<reference evidence="2" key="1">
    <citation type="submission" date="2023-08" db="EMBL/GenBank/DDBJ databases">
        <title>Rhodospirillaceae gen. nov., a novel taxon isolated from the Yangtze River Yuezi River estuary sludge.</title>
        <authorList>
            <person name="Ruan L."/>
        </authorList>
    </citation>
    <scope>NUCLEOTIDE SEQUENCE [LARGE SCALE GENOMIC DNA]</scope>
    <source>
        <strain evidence="2">R-7</strain>
    </source>
</reference>
<evidence type="ECO:0000313" key="2">
    <source>
        <dbReference type="Proteomes" id="UP001230156"/>
    </source>
</evidence>
<dbReference type="NCBIfam" id="NF041373">
    <property type="entry name" value="HGG_STG"/>
    <property type="match status" value="1"/>
</dbReference>
<accession>A0ABU0YTH7</accession>
<protein>
    <submittedName>
        <fullName evidence="1">HGGxSTG domain-containing protein</fullName>
    </submittedName>
</protein>
<dbReference type="Proteomes" id="UP001230156">
    <property type="component" value="Unassembled WGS sequence"/>
</dbReference>
<dbReference type="EMBL" id="JAUYVI010000009">
    <property type="protein sequence ID" value="MDQ7251020.1"/>
    <property type="molecule type" value="Genomic_DNA"/>
</dbReference>
<evidence type="ECO:0000313" key="1">
    <source>
        <dbReference type="EMBL" id="MDQ7251020.1"/>
    </source>
</evidence>